<evidence type="ECO:0000256" key="1">
    <source>
        <dbReference type="ARBA" id="ARBA00004123"/>
    </source>
</evidence>
<keyword evidence="4" id="KW-0804">Transcription</keyword>
<dbReference type="Proteomes" id="UP001162131">
    <property type="component" value="Unassembled WGS sequence"/>
</dbReference>
<comment type="caution">
    <text evidence="8">The sequence shown here is derived from an EMBL/GenBank/DDBJ whole genome shotgun (WGS) entry which is preliminary data.</text>
</comment>
<evidence type="ECO:0000256" key="6">
    <source>
        <dbReference type="SAM" id="MobiDB-lite"/>
    </source>
</evidence>
<evidence type="ECO:0000256" key="2">
    <source>
        <dbReference type="ARBA" id="ARBA00009368"/>
    </source>
</evidence>
<evidence type="ECO:0000259" key="7">
    <source>
        <dbReference type="SMART" id="SM01370"/>
    </source>
</evidence>
<evidence type="ECO:0000313" key="8">
    <source>
        <dbReference type="EMBL" id="CAG9309914.1"/>
    </source>
</evidence>
<dbReference type="InterPro" id="IPR006751">
    <property type="entry name" value="TAFII55_prot_cons_reg"/>
</dbReference>
<dbReference type="Pfam" id="PF04658">
    <property type="entry name" value="TAFII55_N"/>
    <property type="match status" value="1"/>
</dbReference>
<dbReference type="PANTHER" id="PTHR12228">
    <property type="entry name" value="TRANSCRIPTION INITIATION FACTOR TFIID 55 KD SUBUNIT-RELATED"/>
    <property type="match status" value="1"/>
</dbReference>
<sequence>MNPEEHLILRVPEDWLRELDPNSKLEIIPDNNSDEDPGRFFQIKLNTLESVGFLLDLPCIVETHKTLDYINCFKTSDISQLLYIVPEHEKTNPRAKKTSLSRMLIKGEKYKVKSGITPGTHNITSRFFKREVEENPEEVSKVEALIKNVMECGTARVVQEEIIELQEGENVPENYETTYDPKTLEDEEMDIDS</sequence>
<dbReference type="EMBL" id="CAJZBQ010000001">
    <property type="protein sequence ID" value="CAG9309914.1"/>
    <property type="molecule type" value="Genomic_DNA"/>
</dbReference>
<evidence type="ECO:0000256" key="3">
    <source>
        <dbReference type="ARBA" id="ARBA00023015"/>
    </source>
</evidence>
<dbReference type="PANTHER" id="PTHR12228:SF0">
    <property type="entry name" value="TATA-BOX BINDING PROTEIN ASSOCIATED FACTOR 7"/>
    <property type="match status" value="1"/>
</dbReference>
<dbReference type="CDD" id="cd08047">
    <property type="entry name" value="TAF7"/>
    <property type="match status" value="1"/>
</dbReference>
<name>A0AAU9IFS3_9CILI</name>
<dbReference type="GO" id="GO:0005669">
    <property type="term" value="C:transcription factor TFIID complex"/>
    <property type="evidence" value="ECO:0007669"/>
    <property type="project" value="InterPro"/>
</dbReference>
<comment type="subcellular location">
    <subcellularLocation>
        <location evidence="1">Nucleus</location>
    </subcellularLocation>
</comment>
<dbReference type="GO" id="GO:0016251">
    <property type="term" value="F:RNA polymerase II general transcription initiation factor activity"/>
    <property type="evidence" value="ECO:0007669"/>
    <property type="project" value="TreeGrafter"/>
</dbReference>
<keyword evidence="5" id="KW-0539">Nucleus</keyword>
<feature type="domain" description="TAFII55 protein conserved region" evidence="7">
    <location>
        <begin position="3"/>
        <end position="157"/>
    </location>
</feature>
<keyword evidence="3" id="KW-0805">Transcription regulation</keyword>
<proteinExistence type="inferred from homology"/>
<evidence type="ECO:0000256" key="4">
    <source>
        <dbReference type="ARBA" id="ARBA00023163"/>
    </source>
</evidence>
<dbReference type="SMART" id="SM01370">
    <property type="entry name" value="TAFII55_N"/>
    <property type="match status" value="1"/>
</dbReference>
<organism evidence="8 9">
    <name type="scientific">Blepharisma stoltei</name>
    <dbReference type="NCBI Taxonomy" id="1481888"/>
    <lineage>
        <taxon>Eukaryota</taxon>
        <taxon>Sar</taxon>
        <taxon>Alveolata</taxon>
        <taxon>Ciliophora</taxon>
        <taxon>Postciliodesmatophora</taxon>
        <taxon>Heterotrichea</taxon>
        <taxon>Heterotrichida</taxon>
        <taxon>Blepharismidae</taxon>
        <taxon>Blepharisma</taxon>
    </lineage>
</organism>
<accession>A0AAU9IFS3</accession>
<reference evidence="8" key="1">
    <citation type="submission" date="2021-09" db="EMBL/GenBank/DDBJ databases">
        <authorList>
            <consortium name="AG Swart"/>
            <person name="Singh M."/>
            <person name="Singh A."/>
            <person name="Seah K."/>
            <person name="Emmerich C."/>
        </authorList>
    </citation>
    <scope>NUCLEOTIDE SEQUENCE</scope>
    <source>
        <strain evidence="8">ATCC30299</strain>
    </source>
</reference>
<dbReference type="GO" id="GO:0051123">
    <property type="term" value="P:RNA polymerase II preinitiation complex assembly"/>
    <property type="evidence" value="ECO:0007669"/>
    <property type="project" value="TreeGrafter"/>
</dbReference>
<comment type="similarity">
    <text evidence="2">Belongs to the TAF7 family.</text>
</comment>
<gene>
    <name evidence="8" type="ORF">BSTOLATCC_MIC129</name>
</gene>
<feature type="region of interest" description="Disordered" evidence="6">
    <location>
        <begin position="173"/>
        <end position="193"/>
    </location>
</feature>
<protein>
    <recommendedName>
        <fullName evidence="7">TAFII55 protein conserved region domain-containing protein</fullName>
    </recommendedName>
</protein>
<evidence type="ECO:0000313" key="9">
    <source>
        <dbReference type="Proteomes" id="UP001162131"/>
    </source>
</evidence>
<dbReference type="InterPro" id="IPR037817">
    <property type="entry name" value="TAF7"/>
</dbReference>
<evidence type="ECO:0000256" key="5">
    <source>
        <dbReference type="ARBA" id="ARBA00023242"/>
    </source>
</evidence>
<keyword evidence="9" id="KW-1185">Reference proteome</keyword>
<dbReference type="AlphaFoldDB" id="A0AAU9IFS3"/>